<evidence type="ECO:0000256" key="1">
    <source>
        <dbReference type="SAM" id="MobiDB-lite"/>
    </source>
</evidence>
<feature type="region of interest" description="Disordered" evidence="1">
    <location>
        <begin position="477"/>
        <end position="501"/>
    </location>
</feature>
<gene>
    <name evidence="2" type="ORF">BS50DRAFT_389646</name>
</gene>
<accession>A0A2T2NPH4</accession>
<evidence type="ECO:0000313" key="3">
    <source>
        <dbReference type="Proteomes" id="UP000240883"/>
    </source>
</evidence>
<protein>
    <submittedName>
        <fullName evidence="2">Uncharacterized protein</fullName>
    </submittedName>
</protein>
<feature type="compositionally biased region" description="Low complexity" evidence="1">
    <location>
        <begin position="174"/>
        <end position="187"/>
    </location>
</feature>
<feature type="compositionally biased region" description="Polar residues" evidence="1">
    <location>
        <begin position="421"/>
        <end position="435"/>
    </location>
</feature>
<dbReference type="STRING" id="1448308.A0A2T2NPH4"/>
<organism evidence="2 3">
    <name type="scientific">Corynespora cassiicola Philippines</name>
    <dbReference type="NCBI Taxonomy" id="1448308"/>
    <lineage>
        <taxon>Eukaryota</taxon>
        <taxon>Fungi</taxon>
        <taxon>Dikarya</taxon>
        <taxon>Ascomycota</taxon>
        <taxon>Pezizomycotina</taxon>
        <taxon>Dothideomycetes</taxon>
        <taxon>Pleosporomycetidae</taxon>
        <taxon>Pleosporales</taxon>
        <taxon>Corynesporascaceae</taxon>
        <taxon>Corynespora</taxon>
    </lineage>
</organism>
<feature type="region of interest" description="Disordered" evidence="1">
    <location>
        <begin position="566"/>
        <end position="610"/>
    </location>
</feature>
<keyword evidence="3" id="KW-1185">Reference proteome</keyword>
<feature type="compositionally biased region" description="Polar residues" evidence="1">
    <location>
        <begin position="156"/>
        <end position="173"/>
    </location>
</feature>
<feature type="region of interest" description="Disordered" evidence="1">
    <location>
        <begin position="156"/>
        <end position="225"/>
    </location>
</feature>
<feature type="compositionally biased region" description="Polar residues" evidence="1">
    <location>
        <begin position="483"/>
        <end position="501"/>
    </location>
</feature>
<reference evidence="2 3" key="1">
    <citation type="journal article" date="2018" name="Front. Microbiol.">
        <title>Genome-Wide Analysis of Corynespora cassiicola Leaf Fall Disease Putative Effectors.</title>
        <authorList>
            <person name="Lopez D."/>
            <person name="Ribeiro S."/>
            <person name="Label P."/>
            <person name="Fumanal B."/>
            <person name="Venisse J.S."/>
            <person name="Kohler A."/>
            <person name="de Oliveira R.R."/>
            <person name="Labutti K."/>
            <person name="Lipzen A."/>
            <person name="Lail K."/>
            <person name="Bauer D."/>
            <person name="Ohm R.A."/>
            <person name="Barry K.W."/>
            <person name="Spatafora J."/>
            <person name="Grigoriev I.V."/>
            <person name="Martin F.M."/>
            <person name="Pujade-Renaud V."/>
        </authorList>
    </citation>
    <scope>NUCLEOTIDE SEQUENCE [LARGE SCALE GENOMIC DNA]</scope>
    <source>
        <strain evidence="2 3">Philippines</strain>
    </source>
</reference>
<dbReference type="AlphaFoldDB" id="A0A2T2NPH4"/>
<sequence>MPGFKKAVTDTMDWRALHETAFTSQAQCESQHSRACSDWCARSIHSVTTFLGACRFHWPRLFTCRRHSSVNTAPSSTPPLHLSATPTRPHAPQKYRTRFAQIRAQWERVQPPATKLPMMAGRKDKLPGSQHPDADESSGGPSRFRRKLSQTMLLISNPLSQRKTSSNRQSSRPSLTSNGSTKSSSASQDDGTISTVPRNSTPLDYSDGSSLKRATPSGLANARSSLDVDVTPKALPRSRTLSFIPRPTGRASQVSETVSTTRLTKICTKIPTICPPAEDGRSSSPRQYMNTNTSLEAKPVAANVSFAEPADSSPSKASVHSYTTPNILKDVRSSSTNRTNAPRRSILKNKAVPPDPGMQMCKENNPIGLQAHNSPRESKLAINIVPPPPGASGRRYGQSNELVHRTTEAANSVAGTFEPPTLSTSRSPMSSGTNRTSLGGSIVQPHLMRPMNPPTPPAYNPAAVLPALSKVNTEQEPRRHLTMASSRSNSVGVPSRSKGTMNTEVRLPRSTTIHDFAKHHESNLPVRNDFHDYQAVSQPLIHSSGTEDPGPLYCSPMMSPELEAITEQDSPAKSEAVDPSSSPFASITDEDQKEDPMADDHSEASTTSTVIRHRLQPIDRPLFPVKDRMGPSWWSGRFSAKFDAWRISVMKADSDPDYKPEGLLEMCSATQEDLAKCYILLQLRDMCKTKLAADSLWEFERAYRQKHKLPNTFMAPPPAPRLPPAQPGAHKQGPISRAVRKLTPRKSSLVNLFKGKG</sequence>
<dbReference type="Proteomes" id="UP000240883">
    <property type="component" value="Unassembled WGS sequence"/>
</dbReference>
<name>A0A2T2NPH4_CORCC</name>
<feature type="compositionally biased region" description="Basic and acidic residues" evidence="1">
    <location>
        <begin position="594"/>
        <end position="603"/>
    </location>
</feature>
<feature type="compositionally biased region" description="Polar residues" evidence="1">
    <location>
        <begin position="188"/>
        <end position="209"/>
    </location>
</feature>
<feature type="region of interest" description="Disordered" evidence="1">
    <location>
        <begin position="718"/>
        <end position="747"/>
    </location>
</feature>
<proteinExistence type="predicted"/>
<feature type="region of interest" description="Disordered" evidence="1">
    <location>
        <begin position="69"/>
        <end position="92"/>
    </location>
</feature>
<feature type="region of interest" description="Disordered" evidence="1">
    <location>
        <begin position="107"/>
        <end position="143"/>
    </location>
</feature>
<dbReference type="OrthoDB" id="3557758at2759"/>
<evidence type="ECO:0000313" key="2">
    <source>
        <dbReference type="EMBL" id="PSN67337.1"/>
    </source>
</evidence>
<dbReference type="EMBL" id="KZ678135">
    <property type="protein sequence ID" value="PSN67337.1"/>
    <property type="molecule type" value="Genomic_DNA"/>
</dbReference>
<feature type="region of interest" description="Disordered" evidence="1">
    <location>
        <begin position="415"/>
        <end position="435"/>
    </location>
</feature>